<dbReference type="AlphaFoldDB" id="A0A1C6J099"/>
<sequence length="203" mass="22794">MGTFLKFSPAVLILLGAEIIVYSFVYKKEKFRYDGLSILFSLLLVLGSVGGSVAGTLWDEYGPARYEAQQQLEKDVYNQLYNQVADASDVWDVDVYTNLYRLKDGKVPTLDELKDSTNIHVNVTLRSGYANAQEFATACRGILDRFQKTGLPLFSVDFYSYNNSDETSGFELELAGDLQIKMGADQLALKVHNVADDYTDYED</sequence>
<feature type="transmembrane region" description="Helical" evidence="1">
    <location>
        <begin position="38"/>
        <end position="58"/>
    </location>
</feature>
<feature type="transmembrane region" description="Helical" evidence="1">
    <location>
        <begin position="6"/>
        <end position="26"/>
    </location>
</feature>
<name>A0A1C6J099_9FIRM</name>
<accession>A0A1C6J099</accession>
<protein>
    <submittedName>
        <fullName evidence="2">Uncharacterized protein</fullName>
    </submittedName>
</protein>
<evidence type="ECO:0000313" key="2">
    <source>
        <dbReference type="EMBL" id="SCJ75516.1"/>
    </source>
</evidence>
<proteinExistence type="predicted"/>
<keyword evidence="1" id="KW-1133">Transmembrane helix</keyword>
<keyword evidence="1" id="KW-0472">Membrane</keyword>
<dbReference type="EMBL" id="FMHG01000001">
    <property type="protein sequence ID" value="SCJ75516.1"/>
    <property type="molecule type" value="Genomic_DNA"/>
</dbReference>
<gene>
    <name evidence="2" type="ORF">SAMEA3545359_01813</name>
</gene>
<keyword evidence="1" id="KW-0812">Transmembrane</keyword>
<evidence type="ECO:0000256" key="1">
    <source>
        <dbReference type="SAM" id="Phobius"/>
    </source>
</evidence>
<organism evidence="2">
    <name type="scientific">uncultured Anaerotruncus sp</name>
    <dbReference type="NCBI Taxonomy" id="905011"/>
    <lineage>
        <taxon>Bacteria</taxon>
        <taxon>Bacillati</taxon>
        <taxon>Bacillota</taxon>
        <taxon>Clostridia</taxon>
        <taxon>Eubacteriales</taxon>
        <taxon>Oscillospiraceae</taxon>
        <taxon>Anaerotruncus</taxon>
        <taxon>environmental samples</taxon>
    </lineage>
</organism>
<reference evidence="2" key="1">
    <citation type="submission" date="2015-09" db="EMBL/GenBank/DDBJ databases">
        <authorList>
            <consortium name="Pathogen Informatics"/>
        </authorList>
    </citation>
    <scope>NUCLEOTIDE SEQUENCE</scope>
    <source>
        <strain evidence="2">2789STDY5834896</strain>
    </source>
</reference>